<keyword evidence="2" id="KW-1185">Reference proteome</keyword>
<sequence length="89" mass="10060">MLRATVELWPGGRESRRRVIATAKIGRVKNGALADYEIALKEDPLDTVGDIAVVRFSRVLTRTEKAATHLAPYVLYFLRKVQYCETPVQ</sequence>
<name>A0A1N7SGV0_9BURK</name>
<dbReference type="EMBL" id="CYGX02000063">
    <property type="protein sequence ID" value="SIT46209.1"/>
    <property type="molecule type" value="Genomic_DNA"/>
</dbReference>
<dbReference type="AlphaFoldDB" id="A0A1N7SGV0"/>
<proteinExistence type="predicted"/>
<accession>A0A1N7SGV0</accession>
<organism evidence="1 2">
    <name type="scientific">Paraburkholderia ribeironis</name>
    <dbReference type="NCBI Taxonomy" id="1247936"/>
    <lineage>
        <taxon>Bacteria</taxon>
        <taxon>Pseudomonadati</taxon>
        <taxon>Pseudomonadota</taxon>
        <taxon>Betaproteobacteria</taxon>
        <taxon>Burkholderiales</taxon>
        <taxon>Burkholderiaceae</taxon>
        <taxon>Paraburkholderia</taxon>
    </lineage>
</organism>
<gene>
    <name evidence="1" type="ORF">BN2475_630052</name>
</gene>
<evidence type="ECO:0000313" key="2">
    <source>
        <dbReference type="Proteomes" id="UP000187012"/>
    </source>
</evidence>
<dbReference type="Proteomes" id="UP000187012">
    <property type="component" value="Unassembled WGS sequence"/>
</dbReference>
<protein>
    <submittedName>
        <fullName evidence="1">Uncharacterized protein</fullName>
    </submittedName>
</protein>
<evidence type="ECO:0000313" key="1">
    <source>
        <dbReference type="EMBL" id="SIT46209.1"/>
    </source>
</evidence>
<reference evidence="1 2" key="1">
    <citation type="submission" date="2016-12" db="EMBL/GenBank/DDBJ databases">
        <authorList>
            <person name="Song W.-J."/>
            <person name="Kurnit D.M."/>
        </authorList>
    </citation>
    <scope>NUCLEOTIDE SEQUENCE [LARGE SCALE GENOMIC DNA]</scope>
    <source>
        <strain evidence="1 2">STM7296</strain>
    </source>
</reference>